<organism evidence="2 3">
    <name type="scientific">Collibacillus ludicampi</name>
    <dbReference type="NCBI Taxonomy" id="2771369"/>
    <lineage>
        <taxon>Bacteria</taxon>
        <taxon>Bacillati</taxon>
        <taxon>Bacillota</taxon>
        <taxon>Bacilli</taxon>
        <taxon>Bacillales</taxon>
        <taxon>Alicyclobacillaceae</taxon>
        <taxon>Collibacillus</taxon>
    </lineage>
</organism>
<dbReference type="EMBL" id="BOQE01000001">
    <property type="protein sequence ID" value="GIM46072.1"/>
    <property type="molecule type" value="Genomic_DNA"/>
</dbReference>
<dbReference type="PANTHER" id="PTHR43155:SF2">
    <property type="entry name" value="CYCLIC DI-GMP PHOSPHODIESTERASE PA4108"/>
    <property type="match status" value="1"/>
</dbReference>
<dbReference type="PROSITE" id="PS51832">
    <property type="entry name" value="HD_GYP"/>
    <property type="match status" value="1"/>
</dbReference>
<evidence type="ECO:0000313" key="3">
    <source>
        <dbReference type="Proteomes" id="UP001057291"/>
    </source>
</evidence>
<accession>A0AAV4LE17</accession>
<sequence>MRLAALSTLEPGTVLARPVLDEKGKILLGRGVTLTESFIKRLYCLGITAVYIEDPMTDDILVEDLISEQTRREAIELVHSILSQMTASEQFPRRFQARNMGVRMQTLFKDILKEMRSHKNLTVNLANIYAADAHLYHHSVNVSLIALAIALKMGFEDGQLIHLGIGTLLHDIGKLKIPEAIVNKPGKLTPEEFEIMKSHTIYGYEILRQQEDISFLSAHVALQHHERVDGSGYPRGLTGKEMHLFGKISAVADVYEALTANRIYRKGHLPHEGYEFVLGGVGTYFDTEVVRSFVSAVAIYPLGMTLKLSTGEEAVVCEIPPLHPQRPTVRVIRDSKGRRIDQPYEISLMDQLTISIVGCKM</sequence>
<dbReference type="PANTHER" id="PTHR43155">
    <property type="entry name" value="CYCLIC DI-GMP PHOSPHODIESTERASE PA4108-RELATED"/>
    <property type="match status" value="1"/>
</dbReference>
<name>A0AAV4LE17_9BACL</name>
<dbReference type="RefSeq" id="WP_282199215.1">
    <property type="nucleotide sequence ID" value="NZ_BOQE01000001.1"/>
</dbReference>
<feature type="domain" description="HD-GYP" evidence="1">
    <location>
        <begin position="114"/>
        <end position="309"/>
    </location>
</feature>
<dbReference type="SMART" id="SM00471">
    <property type="entry name" value="HDc"/>
    <property type="match status" value="1"/>
</dbReference>
<evidence type="ECO:0000313" key="2">
    <source>
        <dbReference type="EMBL" id="GIM46072.1"/>
    </source>
</evidence>
<dbReference type="SUPFAM" id="SSF109604">
    <property type="entry name" value="HD-domain/PDEase-like"/>
    <property type="match status" value="1"/>
</dbReference>
<dbReference type="InterPro" id="IPR003607">
    <property type="entry name" value="HD/PDEase_dom"/>
</dbReference>
<comment type="caution">
    <text evidence="2">The sequence shown here is derived from an EMBL/GenBank/DDBJ whole genome shotgun (WGS) entry which is preliminary data.</text>
</comment>
<dbReference type="CDD" id="cd00077">
    <property type="entry name" value="HDc"/>
    <property type="match status" value="1"/>
</dbReference>
<dbReference type="Pfam" id="PF13487">
    <property type="entry name" value="HD_5"/>
    <property type="match status" value="1"/>
</dbReference>
<proteinExistence type="predicted"/>
<dbReference type="InterPro" id="IPR006675">
    <property type="entry name" value="HDIG_dom"/>
</dbReference>
<evidence type="ECO:0000259" key="1">
    <source>
        <dbReference type="PROSITE" id="PS51832"/>
    </source>
</evidence>
<dbReference type="Proteomes" id="UP001057291">
    <property type="component" value="Unassembled WGS sequence"/>
</dbReference>
<gene>
    <name evidence="2" type="ORF">DNHGIG_16210</name>
</gene>
<protein>
    <submittedName>
        <fullName evidence="2">Phosphodiesterase</fullName>
    </submittedName>
</protein>
<dbReference type="AlphaFoldDB" id="A0AAV4LE17"/>
<dbReference type="NCBIfam" id="TIGR00277">
    <property type="entry name" value="HDIG"/>
    <property type="match status" value="1"/>
</dbReference>
<reference evidence="2" key="1">
    <citation type="journal article" date="2023" name="Int. J. Syst. Evol. Microbiol.">
        <title>Collibacillus ludicampi gen. nov., sp. nov., a new soil bacterium of the family Alicyclobacillaceae.</title>
        <authorList>
            <person name="Jojima T."/>
            <person name="Ioku Y."/>
            <person name="Fukuta Y."/>
            <person name="Shirasaka N."/>
            <person name="Matsumura Y."/>
            <person name="Mori M."/>
        </authorList>
    </citation>
    <scope>NUCLEOTIDE SEQUENCE</scope>
    <source>
        <strain evidence="2">TP075</strain>
    </source>
</reference>
<dbReference type="InterPro" id="IPR037522">
    <property type="entry name" value="HD_GYP_dom"/>
</dbReference>
<dbReference type="Gene3D" id="1.10.3210.10">
    <property type="entry name" value="Hypothetical protein af1432"/>
    <property type="match status" value="1"/>
</dbReference>
<keyword evidence="3" id="KW-1185">Reference proteome</keyword>